<evidence type="ECO:0000313" key="3">
    <source>
        <dbReference type="Proteomes" id="UP000254889"/>
    </source>
</evidence>
<dbReference type="Gene3D" id="3.40.190.150">
    <property type="entry name" value="Bordetella uptake gene, domain 1"/>
    <property type="match status" value="1"/>
</dbReference>
<proteinExistence type="inferred from homology"/>
<organism evidence="2 3">
    <name type="scientific">Pseudolabrys taiwanensis</name>
    <dbReference type="NCBI Taxonomy" id="331696"/>
    <lineage>
        <taxon>Bacteria</taxon>
        <taxon>Pseudomonadati</taxon>
        <taxon>Pseudomonadota</taxon>
        <taxon>Alphaproteobacteria</taxon>
        <taxon>Hyphomicrobiales</taxon>
        <taxon>Xanthobacteraceae</taxon>
        <taxon>Pseudolabrys</taxon>
    </lineage>
</organism>
<evidence type="ECO:0000256" key="1">
    <source>
        <dbReference type="ARBA" id="ARBA00006987"/>
    </source>
</evidence>
<dbReference type="Gene3D" id="3.40.190.10">
    <property type="entry name" value="Periplasmic binding protein-like II"/>
    <property type="match status" value="1"/>
</dbReference>
<dbReference type="KEGG" id="ptaw:DW352_22595"/>
<evidence type="ECO:0000313" key="2">
    <source>
        <dbReference type="EMBL" id="AXK83058.1"/>
    </source>
</evidence>
<dbReference type="InterPro" id="IPR005064">
    <property type="entry name" value="BUG"/>
</dbReference>
<dbReference type="SUPFAM" id="SSF53850">
    <property type="entry name" value="Periplasmic binding protein-like II"/>
    <property type="match status" value="1"/>
</dbReference>
<dbReference type="Pfam" id="PF03401">
    <property type="entry name" value="TctC"/>
    <property type="match status" value="1"/>
</dbReference>
<name>A0A346A1L1_9HYPH</name>
<dbReference type="AlphaFoldDB" id="A0A346A1L1"/>
<protein>
    <submittedName>
        <fullName evidence="2">Tripartite tricarboxylate transporter substrate binding protein</fullName>
    </submittedName>
</protein>
<accession>A0A346A1L1</accession>
<sequence length="341" mass="35827">MRLSEDAEPIAMRMQRMSRLFISALAAAAIIAGARANAADWPNKPIHVLVPLTPGSAVDIVPRIVLEEVGKELGQTFVFENRVGASGALAARAAATAPSDGYTLLATSSALTIAPYTIANAGYDPIKDFVPISGLGIVPNVLVIAPSKNITALSDLVAKARTAPAPLTFGTIGIGSPMTVWMDRLQTSGGFTVQNVMFRGAPEALTETMTGRLDFYSSPILAALPFIRDGRLVPLAVSGSQRSAALPDVATSVELGYAASDYNFWLGLFAPAGTPPEIVNRLDRAIQTALAKPAVAARLKTLAIDPADMSREAFAEYIRKEVVSLASLTKRTGTAPNSQPN</sequence>
<dbReference type="PANTHER" id="PTHR42928">
    <property type="entry name" value="TRICARBOXYLATE-BINDING PROTEIN"/>
    <property type="match status" value="1"/>
</dbReference>
<gene>
    <name evidence="2" type="ORF">DW352_22595</name>
</gene>
<reference evidence="2 3" key="1">
    <citation type="submission" date="2018-07" db="EMBL/GenBank/DDBJ databases">
        <authorList>
            <person name="Quirk P.G."/>
            <person name="Krulwich T.A."/>
        </authorList>
    </citation>
    <scope>NUCLEOTIDE SEQUENCE [LARGE SCALE GENOMIC DNA]</scope>
    <source>
        <strain evidence="2 3">CC-BB4</strain>
    </source>
</reference>
<dbReference type="EMBL" id="CP031417">
    <property type="protein sequence ID" value="AXK83058.1"/>
    <property type="molecule type" value="Genomic_DNA"/>
</dbReference>
<dbReference type="PANTHER" id="PTHR42928:SF5">
    <property type="entry name" value="BLR1237 PROTEIN"/>
    <property type="match status" value="1"/>
</dbReference>
<keyword evidence="3" id="KW-1185">Reference proteome</keyword>
<dbReference type="PIRSF" id="PIRSF017082">
    <property type="entry name" value="YflP"/>
    <property type="match status" value="1"/>
</dbReference>
<dbReference type="InterPro" id="IPR042100">
    <property type="entry name" value="Bug_dom1"/>
</dbReference>
<comment type="similarity">
    <text evidence="1">Belongs to the UPF0065 (bug) family.</text>
</comment>
<dbReference type="Proteomes" id="UP000254889">
    <property type="component" value="Chromosome"/>
</dbReference>
<dbReference type="OrthoDB" id="9780943at2"/>